<dbReference type="Proteomes" id="UP000014160">
    <property type="component" value="Unassembled WGS sequence"/>
</dbReference>
<dbReference type="PATRIC" id="fig|1158614.3.peg.1639"/>
<protein>
    <submittedName>
        <fullName evidence="1">Uncharacterized protein</fullName>
    </submittedName>
</protein>
<organism evidence="1 3">
    <name type="scientific">Enterococcus gilvus ATCC BAA-350</name>
    <dbReference type="NCBI Taxonomy" id="1158614"/>
    <lineage>
        <taxon>Bacteria</taxon>
        <taxon>Bacillati</taxon>
        <taxon>Bacillota</taxon>
        <taxon>Bacilli</taxon>
        <taxon>Lactobacillales</taxon>
        <taxon>Enterococcaceae</taxon>
        <taxon>Enterococcus</taxon>
    </lineage>
</organism>
<proteinExistence type="predicted"/>
<evidence type="ECO:0000313" key="3">
    <source>
        <dbReference type="Proteomes" id="UP000013750"/>
    </source>
</evidence>
<dbReference type="EMBL" id="ASWH01000001">
    <property type="protein sequence ID" value="EOW83013.1"/>
    <property type="molecule type" value="Genomic_DNA"/>
</dbReference>
<comment type="caution">
    <text evidence="1">The sequence shown here is derived from an EMBL/GenBank/DDBJ whole genome shotgun (WGS) entry which is preliminary data.</text>
</comment>
<dbReference type="AlphaFoldDB" id="R2XSB7"/>
<gene>
    <name evidence="2" type="ORF">I592_02338</name>
    <name evidence="1" type="ORF">UKC_01629</name>
</gene>
<accession>R2XSB7</accession>
<dbReference type="RefSeq" id="WP_010780044.1">
    <property type="nucleotide sequence ID" value="NZ_ASWH01000001.1"/>
</dbReference>
<evidence type="ECO:0000313" key="1">
    <source>
        <dbReference type="EMBL" id="EOI57413.1"/>
    </source>
</evidence>
<evidence type="ECO:0000313" key="4">
    <source>
        <dbReference type="Proteomes" id="UP000014160"/>
    </source>
</evidence>
<reference evidence="1 3" key="1">
    <citation type="submission" date="2013-02" db="EMBL/GenBank/DDBJ databases">
        <title>The Genome Sequence of Enterococcus gilvus ATCC BAA-350.</title>
        <authorList>
            <consortium name="The Broad Institute Genome Sequencing Platform"/>
            <consortium name="The Broad Institute Genome Sequencing Center for Infectious Disease"/>
            <person name="Earl A.M."/>
            <person name="Gilmore M.S."/>
            <person name="Lebreton F."/>
            <person name="Walker B."/>
            <person name="Young S.K."/>
            <person name="Zeng Q."/>
            <person name="Gargeya S."/>
            <person name="Fitzgerald M."/>
            <person name="Haas B."/>
            <person name="Abouelleil A."/>
            <person name="Alvarado L."/>
            <person name="Arachchi H.M."/>
            <person name="Berlin A.M."/>
            <person name="Chapman S.B."/>
            <person name="Dewar J."/>
            <person name="Goldberg J."/>
            <person name="Griggs A."/>
            <person name="Gujja S."/>
            <person name="Hansen M."/>
            <person name="Howarth C."/>
            <person name="Imamovic A."/>
            <person name="Larimer J."/>
            <person name="McCowan C."/>
            <person name="Murphy C."/>
            <person name="Neiman D."/>
            <person name="Pearson M."/>
            <person name="Priest M."/>
            <person name="Roberts A."/>
            <person name="Saif S."/>
            <person name="Shea T."/>
            <person name="Sisk P."/>
            <person name="Sykes S."/>
            <person name="Wortman J."/>
            <person name="Nusbaum C."/>
            <person name="Birren B."/>
        </authorList>
    </citation>
    <scope>NUCLEOTIDE SEQUENCE [LARGE SCALE GENOMIC DNA]</scope>
    <source>
        <strain evidence="1 3">ATCC BAA-350</strain>
    </source>
</reference>
<sequence>MAKAKEEVKEEKKTKAAGKNADLVVIDEVAGMDLTDGEDQTVETYSRATPFGIEVWDPETKSTSFKANG</sequence>
<dbReference type="EMBL" id="AJDQ01000006">
    <property type="protein sequence ID" value="EOI57413.1"/>
    <property type="molecule type" value="Genomic_DNA"/>
</dbReference>
<reference evidence="2 4" key="2">
    <citation type="submission" date="2013-03" db="EMBL/GenBank/DDBJ databases">
        <title>The Genome Sequence of Enterococcus gilvus ATCC BAA-350 (PacBio/Illumina hybrid assembly).</title>
        <authorList>
            <consortium name="The Broad Institute Genomics Platform"/>
            <consortium name="The Broad Institute Genome Sequencing Center for Infectious Disease"/>
            <person name="Earl A."/>
            <person name="Russ C."/>
            <person name="Gilmore M."/>
            <person name="Surin D."/>
            <person name="Walker B."/>
            <person name="Young S."/>
            <person name="Zeng Q."/>
            <person name="Gargeya S."/>
            <person name="Fitzgerald M."/>
            <person name="Haas B."/>
            <person name="Abouelleil A."/>
            <person name="Allen A.W."/>
            <person name="Alvarado L."/>
            <person name="Arachchi H.M."/>
            <person name="Berlin A.M."/>
            <person name="Chapman S.B."/>
            <person name="Gainer-Dewar J."/>
            <person name="Goldberg J."/>
            <person name="Griggs A."/>
            <person name="Gujja S."/>
            <person name="Hansen M."/>
            <person name="Howarth C."/>
            <person name="Imamovic A."/>
            <person name="Ireland A."/>
            <person name="Larimer J."/>
            <person name="McCowan C."/>
            <person name="Murphy C."/>
            <person name="Pearson M."/>
            <person name="Poon T.W."/>
            <person name="Priest M."/>
            <person name="Roberts A."/>
            <person name="Saif S."/>
            <person name="Shea T."/>
            <person name="Sisk P."/>
            <person name="Sykes S."/>
            <person name="Wortman J."/>
            <person name="Nusbaum C."/>
            <person name="Birren B."/>
        </authorList>
    </citation>
    <scope>NUCLEOTIDE SEQUENCE [LARGE SCALE GENOMIC DNA]</scope>
    <source>
        <strain evidence="2 4">ATCC BAA-350</strain>
    </source>
</reference>
<evidence type="ECO:0000313" key="2">
    <source>
        <dbReference type="EMBL" id="EOW83013.1"/>
    </source>
</evidence>
<keyword evidence="4" id="KW-1185">Reference proteome</keyword>
<dbReference type="HOGENOM" id="CLU_2769463_0_0_9"/>
<dbReference type="Proteomes" id="UP000013750">
    <property type="component" value="Unassembled WGS sequence"/>
</dbReference>
<name>R2XSB7_9ENTE</name>